<evidence type="ECO:0000259" key="2">
    <source>
        <dbReference type="PROSITE" id="PS50943"/>
    </source>
</evidence>
<name>A0A918F9P1_AGRME</name>
<dbReference type="PANTHER" id="PTHR46797">
    <property type="entry name" value="HTH-TYPE TRANSCRIPTIONAL REGULATOR"/>
    <property type="match status" value="1"/>
</dbReference>
<sequence length="99" mass="10812">MPEPQSRAAQILGERLKAVRLERGVSQETVAHLADMHVTNLGKIERGQANPRMTTIVRIAGVLDVDPGELLAGIGLAELPGVDRVNVRDLIEELKRRGK</sequence>
<feature type="domain" description="HTH cro/C1-type" evidence="2">
    <location>
        <begin position="16"/>
        <end position="70"/>
    </location>
</feature>
<gene>
    <name evidence="3" type="ORF">GCM10010196_15150</name>
</gene>
<evidence type="ECO:0000313" key="4">
    <source>
        <dbReference type="Proteomes" id="UP000610303"/>
    </source>
</evidence>
<dbReference type="Gene3D" id="1.10.260.40">
    <property type="entry name" value="lambda repressor-like DNA-binding domains"/>
    <property type="match status" value="1"/>
</dbReference>
<dbReference type="AlphaFoldDB" id="A0A918F9P1"/>
<dbReference type="EMBL" id="BMRJ01000001">
    <property type="protein sequence ID" value="GGR22449.1"/>
    <property type="molecule type" value="Genomic_DNA"/>
</dbReference>
<dbReference type="Pfam" id="PF01381">
    <property type="entry name" value="HTH_3"/>
    <property type="match status" value="1"/>
</dbReference>
<dbReference type="PANTHER" id="PTHR46797:SF1">
    <property type="entry name" value="METHYLPHOSPHONATE SYNTHASE"/>
    <property type="match status" value="1"/>
</dbReference>
<accession>A0A918F9P1</accession>
<evidence type="ECO:0000256" key="1">
    <source>
        <dbReference type="ARBA" id="ARBA00023125"/>
    </source>
</evidence>
<organism evidence="3 4">
    <name type="scientific">Agromyces mediolanus</name>
    <name type="common">Corynebacterium mediolanum</name>
    <dbReference type="NCBI Taxonomy" id="41986"/>
    <lineage>
        <taxon>Bacteria</taxon>
        <taxon>Bacillati</taxon>
        <taxon>Actinomycetota</taxon>
        <taxon>Actinomycetes</taxon>
        <taxon>Micrococcales</taxon>
        <taxon>Microbacteriaceae</taxon>
        <taxon>Agromyces</taxon>
    </lineage>
</organism>
<dbReference type="GO" id="GO:0003700">
    <property type="term" value="F:DNA-binding transcription factor activity"/>
    <property type="evidence" value="ECO:0007669"/>
    <property type="project" value="TreeGrafter"/>
</dbReference>
<dbReference type="InterPro" id="IPR050807">
    <property type="entry name" value="TransReg_Diox_bact_type"/>
</dbReference>
<dbReference type="CDD" id="cd00093">
    <property type="entry name" value="HTH_XRE"/>
    <property type="match status" value="1"/>
</dbReference>
<dbReference type="GO" id="GO:0005829">
    <property type="term" value="C:cytosol"/>
    <property type="evidence" value="ECO:0007669"/>
    <property type="project" value="TreeGrafter"/>
</dbReference>
<dbReference type="RefSeq" id="WP_189084631.1">
    <property type="nucleotide sequence ID" value="NZ_BMRJ01000001.1"/>
</dbReference>
<dbReference type="SUPFAM" id="SSF47413">
    <property type="entry name" value="lambda repressor-like DNA-binding domains"/>
    <property type="match status" value="1"/>
</dbReference>
<comment type="caution">
    <text evidence="3">The sequence shown here is derived from an EMBL/GenBank/DDBJ whole genome shotgun (WGS) entry which is preliminary data.</text>
</comment>
<dbReference type="SMART" id="SM00530">
    <property type="entry name" value="HTH_XRE"/>
    <property type="match status" value="1"/>
</dbReference>
<proteinExistence type="predicted"/>
<dbReference type="Proteomes" id="UP000610303">
    <property type="component" value="Unassembled WGS sequence"/>
</dbReference>
<dbReference type="InterPro" id="IPR010982">
    <property type="entry name" value="Lambda_DNA-bd_dom_sf"/>
</dbReference>
<protein>
    <recommendedName>
        <fullName evidence="2">HTH cro/C1-type domain-containing protein</fullName>
    </recommendedName>
</protein>
<dbReference type="GO" id="GO:0003677">
    <property type="term" value="F:DNA binding"/>
    <property type="evidence" value="ECO:0007669"/>
    <property type="project" value="UniProtKB-KW"/>
</dbReference>
<keyword evidence="1" id="KW-0238">DNA-binding</keyword>
<reference evidence="3" key="1">
    <citation type="journal article" date="2014" name="Int. J. Syst. Evol. Microbiol.">
        <title>Complete genome sequence of Corynebacterium casei LMG S-19264T (=DSM 44701T), isolated from a smear-ripened cheese.</title>
        <authorList>
            <consortium name="US DOE Joint Genome Institute (JGI-PGF)"/>
            <person name="Walter F."/>
            <person name="Albersmeier A."/>
            <person name="Kalinowski J."/>
            <person name="Ruckert C."/>
        </authorList>
    </citation>
    <scope>NUCLEOTIDE SEQUENCE</scope>
    <source>
        <strain evidence="3">JCM 3346</strain>
    </source>
</reference>
<dbReference type="InterPro" id="IPR001387">
    <property type="entry name" value="Cro/C1-type_HTH"/>
</dbReference>
<evidence type="ECO:0000313" key="3">
    <source>
        <dbReference type="EMBL" id="GGR22449.1"/>
    </source>
</evidence>
<reference evidence="3" key="2">
    <citation type="submission" date="2020-09" db="EMBL/GenBank/DDBJ databases">
        <authorList>
            <person name="Sun Q."/>
            <person name="Ohkuma M."/>
        </authorList>
    </citation>
    <scope>NUCLEOTIDE SEQUENCE</scope>
    <source>
        <strain evidence="3">JCM 3346</strain>
    </source>
</reference>
<dbReference type="PROSITE" id="PS50943">
    <property type="entry name" value="HTH_CROC1"/>
    <property type="match status" value="1"/>
</dbReference>
<keyword evidence="4" id="KW-1185">Reference proteome</keyword>